<accession>A0AAN6Y8B3</accession>
<reference evidence="1" key="1">
    <citation type="journal article" date="2023" name="Mol. Phylogenet. Evol.">
        <title>Genome-scale phylogeny and comparative genomics of the fungal order Sordariales.</title>
        <authorList>
            <person name="Hensen N."/>
            <person name="Bonometti L."/>
            <person name="Westerberg I."/>
            <person name="Brannstrom I.O."/>
            <person name="Guillou S."/>
            <person name="Cros-Aarteil S."/>
            <person name="Calhoun S."/>
            <person name="Haridas S."/>
            <person name="Kuo A."/>
            <person name="Mondo S."/>
            <person name="Pangilinan J."/>
            <person name="Riley R."/>
            <person name="LaButti K."/>
            <person name="Andreopoulos B."/>
            <person name="Lipzen A."/>
            <person name="Chen C."/>
            <person name="Yan M."/>
            <person name="Daum C."/>
            <person name="Ng V."/>
            <person name="Clum A."/>
            <person name="Steindorff A."/>
            <person name="Ohm R.A."/>
            <person name="Martin F."/>
            <person name="Silar P."/>
            <person name="Natvig D.O."/>
            <person name="Lalanne C."/>
            <person name="Gautier V."/>
            <person name="Ament-Velasquez S.L."/>
            <person name="Kruys A."/>
            <person name="Hutchinson M.I."/>
            <person name="Powell A.J."/>
            <person name="Barry K."/>
            <person name="Miller A.N."/>
            <person name="Grigoriev I.V."/>
            <person name="Debuchy R."/>
            <person name="Gladieux P."/>
            <person name="Hiltunen Thoren M."/>
            <person name="Johannesson H."/>
        </authorList>
    </citation>
    <scope>NUCLEOTIDE SEQUENCE</scope>
    <source>
        <strain evidence="1">PSN293</strain>
    </source>
</reference>
<dbReference type="GO" id="GO:0016787">
    <property type="term" value="F:hydrolase activity"/>
    <property type="evidence" value="ECO:0007669"/>
    <property type="project" value="UniProtKB-KW"/>
</dbReference>
<evidence type="ECO:0000313" key="1">
    <source>
        <dbReference type="EMBL" id="KAK4213196.1"/>
    </source>
</evidence>
<name>A0AAN6Y8B3_9PEZI</name>
<dbReference type="Proteomes" id="UP001301769">
    <property type="component" value="Unassembled WGS sequence"/>
</dbReference>
<comment type="caution">
    <text evidence="1">The sequence shown here is derived from an EMBL/GenBank/DDBJ whole genome shotgun (WGS) entry which is preliminary data.</text>
</comment>
<keyword evidence="1" id="KW-0378">Hydrolase</keyword>
<keyword evidence="2" id="KW-1185">Reference proteome</keyword>
<proteinExistence type="predicted"/>
<evidence type="ECO:0000313" key="2">
    <source>
        <dbReference type="Proteomes" id="UP001301769"/>
    </source>
</evidence>
<dbReference type="SUPFAM" id="SSF53474">
    <property type="entry name" value="alpha/beta-Hydrolases"/>
    <property type="match status" value="1"/>
</dbReference>
<reference evidence="1" key="2">
    <citation type="submission" date="2023-05" db="EMBL/GenBank/DDBJ databases">
        <authorList>
            <consortium name="Lawrence Berkeley National Laboratory"/>
            <person name="Steindorff A."/>
            <person name="Hensen N."/>
            <person name="Bonometti L."/>
            <person name="Westerberg I."/>
            <person name="Brannstrom I.O."/>
            <person name="Guillou S."/>
            <person name="Cros-Aarteil S."/>
            <person name="Calhoun S."/>
            <person name="Haridas S."/>
            <person name="Kuo A."/>
            <person name="Mondo S."/>
            <person name="Pangilinan J."/>
            <person name="Riley R."/>
            <person name="Labutti K."/>
            <person name="Andreopoulos B."/>
            <person name="Lipzen A."/>
            <person name="Chen C."/>
            <person name="Yanf M."/>
            <person name="Daum C."/>
            <person name="Ng V."/>
            <person name="Clum A."/>
            <person name="Ohm R."/>
            <person name="Martin F."/>
            <person name="Silar P."/>
            <person name="Natvig D."/>
            <person name="Lalanne C."/>
            <person name="Gautier V."/>
            <person name="Ament-Velasquez S.L."/>
            <person name="Kruys A."/>
            <person name="Hutchinson M.I."/>
            <person name="Powell A.J."/>
            <person name="Barry K."/>
            <person name="Miller A.N."/>
            <person name="Grigoriev I.V."/>
            <person name="Debuchy R."/>
            <person name="Gladieux P."/>
            <person name="Thoren M.H."/>
            <person name="Johannesson H."/>
        </authorList>
    </citation>
    <scope>NUCLEOTIDE SEQUENCE</scope>
    <source>
        <strain evidence="1">PSN293</strain>
    </source>
</reference>
<sequence length="327" mass="35900">MGSNDPNLAANPTLIQKGDPNRSPLFLIHAAGGGILDYFKLQDLGRPVYGIRNPWFDSETKWKGGIQTLVDEYVGVICATVAPTMRGSRMREILVGGWSVGGQLALEVARVINSDDNPSAADRNKRRRPKIQVTGLVMIDTLYPYWGPPDTVHAEMPVDILVGSSAGGDSDTEAEARNKILRMMDWMNKDSLAWGLQNSKSNLLLRPDKADEDQQQPPPAVLLYATKYIPIASVSVSGNSSTTNADDICSSRLEENSGRPPRVMTDFLRHDRTLGWDSLFACGGGAGHGFIVANWQVDGHHFELFQKHLIKDTSDKVRKACDLLAED</sequence>
<dbReference type="Gene3D" id="3.40.50.1820">
    <property type="entry name" value="alpha/beta hydrolase"/>
    <property type="match status" value="1"/>
</dbReference>
<dbReference type="EMBL" id="MU858113">
    <property type="protein sequence ID" value="KAK4213196.1"/>
    <property type="molecule type" value="Genomic_DNA"/>
</dbReference>
<gene>
    <name evidence="1" type="ORF">QBC37DRAFT_176203</name>
</gene>
<dbReference type="AlphaFoldDB" id="A0AAN6Y8B3"/>
<protein>
    <submittedName>
        <fullName evidence="1">Alpha/Beta hydrolase protein</fullName>
    </submittedName>
</protein>
<organism evidence="1 2">
    <name type="scientific">Rhypophila decipiens</name>
    <dbReference type="NCBI Taxonomy" id="261697"/>
    <lineage>
        <taxon>Eukaryota</taxon>
        <taxon>Fungi</taxon>
        <taxon>Dikarya</taxon>
        <taxon>Ascomycota</taxon>
        <taxon>Pezizomycotina</taxon>
        <taxon>Sordariomycetes</taxon>
        <taxon>Sordariomycetidae</taxon>
        <taxon>Sordariales</taxon>
        <taxon>Naviculisporaceae</taxon>
        <taxon>Rhypophila</taxon>
    </lineage>
</organism>
<dbReference type="InterPro" id="IPR029058">
    <property type="entry name" value="AB_hydrolase_fold"/>
</dbReference>